<evidence type="ECO:0000256" key="1">
    <source>
        <dbReference type="ARBA" id="ARBA00023015"/>
    </source>
</evidence>
<protein>
    <submittedName>
        <fullName evidence="6">DNA-binding IclR family transcriptional regulator</fullName>
    </submittedName>
</protein>
<dbReference type="SMART" id="SM00346">
    <property type="entry name" value="HTH_ICLR"/>
    <property type="match status" value="1"/>
</dbReference>
<feature type="domain" description="HTH iclR-type" evidence="4">
    <location>
        <begin position="9"/>
        <end position="69"/>
    </location>
</feature>
<evidence type="ECO:0000313" key="7">
    <source>
        <dbReference type="Proteomes" id="UP001519363"/>
    </source>
</evidence>
<keyword evidence="1" id="KW-0805">Transcription regulation</keyword>
<evidence type="ECO:0000256" key="2">
    <source>
        <dbReference type="ARBA" id="ARBA00023125"/>
    </source>
</evidence>
<dbReference type="InterPro" id="IPR029016">
    <property type="entry name" value="GAF-like_dom_sf"/>
</dbReference>
<dbReference type="SUPFAM" id="SSF55781">
    <property type="entry name" value="GAF domain-like"/>
    <property type="match status" value="1"/>
</dbReference>
<feature type="domain" description="IclR-ED" evidence="5">
    <location>
        <begin position="69"/>
        <end position="243"/>
    </location>
</feature>
<dbReference type="InterPro" id="IPR014757">
    <property type="entry name" value="Tscrpt_reg_IclR_C"/>
</dbReference>
<dbReference type="Pfam" id="PF09339">
    <property type="entry name" value="HTH_IclR"/>
    <property type="match status" value="1"/>
</dbReference>
<evidence type="ECO:0000313" key="6">
    <source>
        <dbReference type="EMBL" id="MBP2471219.1"/>
    </source>
</evidence>
<comment type="caution">
    <text evidence="6">The sequence shown here is derived from an EMBL/GenBank/DDBJ whole genome shotgun (WGS) entry which is preliminary data.</text>
</comment>
<reference evidence="6 7" key="1">
    <citation type="submission" date="2021-03" db="EMBL/GenBank/DDBJ databases">
        <title>Sequencing the genomes of 1000 actinobacteria strains.</title>
        <authorList>
            <person name="Klenk H.-P."/>
        </authorList>
    </citation>
    <scope>NUCLEOTIDE SEQUENCE [LARGE SCALE GENOMIC DNA]</scope>
    <source>
        <strain evidence="6 7">DSM 44580</strain>
    </source>
</reference>
<keyword evidence="7" id="KW-1185">Reference proteome</keyword>
<evidence type="ECO:0000256" key="3">
    <source>
        <dbReference type="ARBA" id="ARBA00023163"/>
    </source>
</evidence>
<keyword evidence="2 6" id="KW-0238">DNA-binding</keyword>
<proteinExistence type="predicted"/>
<keyword evidence="3" id="KW-0804">Transcription</keyword>
<dbReference type="Gene3D" id="3.30.450.40">
    <property type="match status" value="1"/>
</dbReference>
<organism evidence="6 7">
    <name type="scientific">Crossiella equi</name>
    <dbReference type="NCBI Taxonomy" id="130796"/>
    <lineage>
        <taxon>Bacteria</taxon>
        <taxon>Bacillati</taxon>
        <taxon>Actinomycetota</taxon>
        <taxon>Actinomycetes</taxon>
        <taxon>Pseudonocardiales</taxon>
        <taxon>Pseudonocardiaceae</taxon>
        <taxon>Crossiella</taxon>
    </lineage>
</organism>
<dbReference type="GO" id="GO:0003677">
    <property type="term" value="F:DNA binding"/>
    <property type="evidence" value="ECO:0007669"/>
    <property type="project" value="UniProtKB-KW"/>
</dbReference>
<dbReference type="InterPro" id="IPR036388">
    <property type="entry name" value="WH-like_DNA-bd_sf"/>
</dbReference>
<evidence type="ECO:0000259" key="5">
    <source>
        <dbReference type="PROSITE" id="PS51078"/>
    </source>
</evidence>
<dbReference type="EMBL" id="JAGIOO010000001">
    <property type="protein sequence ID" value="MBP2471219.1"/>
    <property type="molecule type" value="Genomic_DNA"/>
</dbReference>
<dbReference type="PROSITE" id="PS51077">
    <property type="entry name" value="HTH_ICLR"/>
    <property type="match status" value="1"/>
</dbReference>
<accession>A0ABS5A4Q7</accession>
<dbReference type="InterPro" id="IPR050707">
    <property type="entry name" value="HTH_MetabolicPath_Reg"/>
</dbReference>
<evidence type="ECO:0000259" key="4">
    <source>
        <dbReference type="PROSITE" id="PS51077"/>
    </source>
</evidence>
<dbReference type="InterPro" id="IPR036390">
    <property type="entry name" value="WH_DNA-bd_sf"/>
</dbReference>
<dbReference type="Proteomes" id="UP001519363">
    <property type="component" value="Unassembled WGS sequence"/>
</dbReference>
<dbReference type="RefSeq" id="WP_086782474.1">
    <property type="nucleotide sequence ID" value="NZ_JAGIOO010000001.1"/>
</dbReference>
<name>A0ABS5A4Q7_9PSEU</name>
<dbReference type="InterPro" id="IPR005471">
    <property type="entry name" value="Tscrpt_reg_IclR_N"/>
</dbReference>
<dbReference type="PANTHER" id="PTHR30136">
    <property type="entry name" value="HELIX-TURN-HELIX TRANSCRIPTIONAL REGULATOR, ICLR FAMILY"/>
    <property type="match status" value="1"/>
</dbReference>
<gene>
    <name evidence="6" type="ORF">JOF53_000091</name>
</gene>
<dbReference type="SUPFAM" id="SSF46785">
    <property type="entry name" value="Winged helix' DNA-binding domain"/>
    <property type="match status" value="1"/>
</dbReference>
<sequence length="249" mass="26420">MKNRPAYGIASVDHALRLAVLLQQEGPLRVADAAERLGVARSTAHRLLAMLVYRDFAVQRPDRSYAAGPVFTHPTTAEPAGELRRLALPELHDLVGRTGETASLQVLAGNQVRFVATVEGTHVLRVGDREGRLLPAHLASGGRAILATRSPAEVAELLADNDIDLGALRRDLIRTRLRGYGLNQQETESGVSALGAAVLDAAGRAVGALCLAAPTARFTAGRVEEWAPLLKAAVNRLAAQLRDGGGDSR</sequence>
<dbReference type="PANTHER" id="PTHR30136:SF35">
    <property type="entry name" value="HTH-TYPE TRANSCRIPTIONAL REGULATOR RV1719"/>
    <property type="match status" value="1"/>
</dbReference>
<dbReference type="Gene3D" id="1.10.10.10">
    <property type="entry name" value="Winged helix-like DNA-binding domain superfamily/Winged helix DNA-binding domain"/>
    <property type="match status" value="1"/>
</dbReference>
<dbReference type="PROSITE" id="PS51078">
    <property type="entry name" value="ICLR_ED"/>
    <property type="match status" value="1"/>
</dbReference>
<dbReference type="Pfam" id="PF01614">
    <property type="entry name" value="IclR_C"/>
    <property type="match status" value="1"/>
</dbReference>